<feature type="non-terminal residue" evidence="1">
    <location>
        <position position="1"/>
    </location>
</feature>
<evidence type="ECO:0000313" key="1">
    <source>
        <dbReference type="EMBL" id="CAH3194258.1"/>
    </source>
</evidence>
<reference evidence="1 2" key="1">
    <citation type="submission" date="2022-05" db="EMBL/GenBank/DDBJ databases">
        <authorList>
            <consortium name="Genoscope - CEA"/>
            <person name="William W."/>
        </authorList>
    </citation>
    <scope>NUCLEOTIDE SEQUENCE [LARGE SCALE GENOMIC DNA]</scope>
</reference>
<keyword evidence="2" id="KW-1185">Reference proteome</keyword>
<accession>A0ABN8SRR5</accession>
<name>A0ABN8SRR5_9CNID</name>
<dbReference type="EMBL" id="CALNXI010003768">
    <property type="protein sequence ID" value="CAH3194258.1"/>
    <property type="molecule type" value="Genomic_DNA"/>
</dbReference>
<sequence>VCVSKCPTKNELGTSRNAADMICKEGLNEPVTEGNKYAMVQHGKCVPYYLKSQSVLYRCIPTLVDNLIDSNGSVIQNVAGTNMTKTIIQGGIKLVVFH</sequence>
<evidence type="ECO:0000313" key="2">
    <source>
        <dbReference type="Proteomes" id="UP001159427"/>
    </source>
</evidence>
<comment type="caution">
    <text evidence="1">The sequence shown here is derived from an EMBL/GenBank/DDBJ whole genome shotgun (WGS) entry which is preliminary data.</text>
</comment>
<organism evidence="1 2">
    <name type="scientific">Porites evermanni</name>
    <dbReference type="NCBI Taxonomy" id="104178"/>
    <lineage>
        <taxon>Eukaryota</taxon>
        <taxon>Metazoa</taxon>
        <taxon>Cnidaria</taxon>
        <taxon>Anthozoa</taxon>
        <taxon>Hexacorallia</taxon>
        <taxon>Scleractinia</taxon>
        <taxon>Fungiina</taxon>
        <taxon>Poritidae</taxon>
        <taxon>Porites</taxon>
    </lineage>
</organism>
<protein>
    <submittedName>
        <fullName evidence="1">Uncharacterized protein</fullName>
    </submittedName>
</protein>
<proteinExistence type="predicted"/>
<dbReference type="Proteomes" id="UP001159427">
    <property type="component" value="Unassembled WGS sequence"/>
</dbReference>
<gene>
    <name evidence="1" type="ORF">PEVE_00027428</name>
</gene>